<gene>
    <name evidence="1" type="ORF">OUY18_11465</name>
</gene>
<name>A0ABT4BY65_9FIRM</name>
<dbReference type="RefSeq" id="WP_268058929.1">
    <property type="nucleotide sequence ID" value="NZ_JAPOHA010000012.1"/>
</dbReference>
<sequence>MKDLSYFAARLPRSHKEKIECLQTMARISYYLLVTRAEGFLALALFLEQESDPLIKACMLDILHAPEQVELERRFEEYLTAGDYRGKDFLHAVIVLKGFLLIADLQKLEILWNELQGCFGTDFTQEYREAFQWEKDNTNRVHETFRWANPPTLTR</sequence>
<proteinExistence type="predicted"/>
<evidence type="ECO:0000313" key="2">
    <source>
        <dbReference type="Proteomes" id="UP001082703"/>
    </source>
</evidence>
<comment type="caution">
    <text evidence="1">The sequence shown here is derived from an EMBL/GenBank/DDBJ whole genome shotgun (WGS) entry which is preliminary data.</text>
</comment>
<evidence type="ECO:0000313" key="1">
    <source>
        <dbReference type="EMBL" id="MCY1714868.1"/>
    </source>
</evidence>
<organism evidence="1 2">
    <name type="scientific">Caproiciproducens galactitolivorans</name>
    <dbReference type="NCBI Taxonomy" id="642589"/>
    <lineage>
        <taxon>Bacteria</taxon>
        <taxon>Bacillati</taxon>
        <taxon>Bacillota</taxon>
        <taxon>Clostridia</taxon>
        <taxon>Eubacteriales</taxon>
        <taxon>Acutalibacteraceae</taxon>
        <taxon>Caproiciproducens</taxon>
    </lineage>
</organism>
<dbReference type="Proteomes" id="UP001082703">
    <property type="component" value="Unassembled WGS sequence"/>
</dbReference>
<accession>A0ABT4BY65</accession>
<protein>
    <submittedName>
        <fullName evidence="1">Uncharacterized protein</fullName>
    </submittedName>
</protein>
<reference evidence="1 2" key="1">
    <citation type="submission" date="2022-11" db="EMBL/GenBank/DDBJ databases">
        <authorList>
            <person name="Caiyu Z."/>
        </authorList>
    </citation>
    <scope>NUCLEOTIDE SEQUENCE [LARGE SCALE GENOMIC DNA]</scope>
    <source>
        <strain evidence="1 2">YR-4</strain>
    </source>
</reference>
<dbReference type="EMBL" id="JAPOHA010000012">
    <property type="protein sequence ID" value="MCY1714868.1"/>
    <property type="molecule type" value="Genomic_DNA"/>
</dbReference>
<keyword evidence="2" id="KW-1185">Reference proteome</keyword>